<keyword evidence="2" id="KW-1185">Reference proteome</keyword>
<evidence type="ECO:0000313" key="2">
    <source>
        <dbReference type="Proteomes" id="UP001283361"/>
    </source>
</evidence>
<proteinExistence type="predicted"/>
<sequence>MTQVFSPFAITSKPIFEHIADLVSSSNNGSETGVYVMQRRAPSDRMGLENALLLEPQFENKSGRFFWRSKQMNLKIG</sequence>
<dbReference type="AlphaFoldDB" id="A0AAE1DH63"/>
<gene>
    <name evidence="1" type="ORF">RRG08_004902</name>
</gene>
<dbReference type="Proteomes" id="UP001283361">
    <property type="component" value="Unassembled WGS sequence"/>
</dbReference>
<comment type="caution">
    <text evidence="1">The sequence shown here is derived from an EMBL/GenBank/DDBJ whole genome shotgun (WGS) entry which is preliminary data.</text>
</comment>
<accession>A0AAE1DH63</accession>
<reference evidence="1" key="1">
    <citation type="journal article" date="2023" name="G3 (Bethesda)">
        <title>A reference genome for the long-term kleptoplast-retaining sea slug Elysia crispata morphotype clarki.</title>
        <authorList>
            <person name="Eastman K.E."/>
            <person name="Pendleton A.L."/>
            <person name="Shaikh M.A."/>
            <person name="Suttiyut T."/>
            <person name="Ogas R."/>
            <person name="Tomko P."/>
            <person name="Gavelis G."/>
            <person name="Widhalm J.R."/>
            <person name="Wisecaver J.H."/>
        </authorList>
    </citation>
    <scope>NUCLEOTIDE SEQUENCE</scope>
    <source>
        <strain evidence="1">ECLA1</strain>
    </source>
</reference>
<evidence type="ECO:0000313" key="1">
    <source>
        <dbReference type="EMBL" id="KAK3769650.1"/>
    </source>
</evidence>
<name>A0AAE1DH63_9GAST</name>
<dbReference type="EMBL" id="JAWDGP010003892">
    <property type="protein sequence ID" value="KAK3769650.1"/>
    <property type="molecule type" value="Genomic_DNA"/>
</dbReference>
<protein>
    <submittedName>
        <fullName evidence="1">Uncharacterized protein</fullName>
    </submittedName>
</protein>
<organism evidence="1 2">
    <name type="scientific">Elysia crispata</name>
    <name type="common">lettuce slug</name>
    <dbReference type="NCBI Taxonomy" id="231223"/>
    <lineage>
        <taxon>Eukaryota</taxon>
        <taxon>Metazoa</taxon>
        <taxon>Spiralia</taxon>
        <taxon>Lophotrochozoa</taxon>
        <taxon>Mollusca</taxon>
        <taxon>Gastropoda</taxon>
        <taxon>Heterobranchia</taxon>
        <taxon>Euthyneura</taxon>
        <taxon>Panpulmonata</taxon>
        <taxon>Sacoglossa</taxon>
        <taxon>Placobranchoidea</taxon>
        <taxon>Plakobranchidae</taxon>
        <taxon>Elysia</taxon>
    </lineage>
</organism>